<gene>
    <name evidence="1" type="ORF">BC008_03385</name>
</gene>
<organism evidence="1 2">
    <name type="scientific">Mastigocoleus testarum BC008</name>
    <dbReference type="NCBI Taxonomy" id="371196"/>
    <lineage>
        <taxon>Bacteria</taxon>
        <taxon>Bacillati</taxon>
        <taxon>Cyanobacteriota</taxon>
        <taxon>Cyanophyceae</taxon>
        <taxon>Nostocales</taxon>
        <taxon>Hapalosiphonaceae</taxon>
        <taxon>Mastigocoleus</taxon>
    </lineage>
</organism>
<evidence type="ECO:0000313" key="2">
    <source>
        <dbReference type="Proteomes" id="UP000053372"/>
    </source>
</evidence>
<comment type="caution">
    <text evidence="1">The sequence shown here is derived from an EMBL/GenBank/DDBJ whole genome shotgun (WGS) entry which is preliminary data.</text>
</comment>
<sequence>MHPVLGRGEKLDITYLDLQLLDVLGYTKVEDRENRWLHQLTQKQKRLKKLLAKARFRMKYNYASSSNRGFSFWQEIDSLEAPEYNEALLTEKFTEENFVEDGYSVFFHQEYRIATTAEPNAITGLGILTLFGWLIRCVRRD</sequence>
<proteinExistence type="predicted"/>
<dbReference type="RefSeq" id="WP_027842801.1">
    <property type="nucleotide sequence ID" value="NZ_LMTZ01000031.1"/>
</dbReference>
<dbReference type="EMBL" id="LMTZ01000031">
    <property type="protein sequence ID" value="KST69244.1"/>
    <property type="molecule type" value="Genomic_DNA"/>
</dbReference>
<dbReference type="Proteomes" id="UP000053372">
    <property type="component" value="Unassembled WGS sequence"/>
</dbReference>
<reference evidence="1 2" key="1">
    <citation type="journal article" date="2015" name="Genome Announc.">
        <title>Draft Genome of the Euendolithic (true boring) Cyanobacterium Mastigocoleus testarum strain BC008.</title>
        <authorList>
            <person name="Guida B.S."/>
            <person name="Garcia-Pichel F."/>
        </authorList>
    </citation>
    <scope>NUCLEOTIDE SEQUENCE [LARGE SCALE GENOMIC DNA]</scope>
    <source>
        <strain evidence="1 2">BC008</strain>
    </source>
</reference>
<evidence type="ECO:0000313" key="1">
    <source>
        <dbReference type="EMBL" id="KST69244.1"/>
    </source>
</evidence>
<keyword evidence="2" id="KW-1185">Reference proteome</keyword>
<dbReference type="AlphaFoldDB" id="A0A0V7ZX99"/>
<protein>
    <submittedName>
        <fullName evidence="1">Uncharacterized protein</fullName>
    </submittedName>
</protein>
<name>A0A0V7ZX99_9CYAN</name>
<accession>A0A0V7ZX99</accession>